<proteinExistence type="predicted"/>
<protein>
    <submittedName>
        <fullName evidence="1">9232_t:CDS:1</fullName>
    </submittedName>
</protein>
<name>A0ABN7UVD5_GIGMA</name>
<organism evidence="1 2">
    <name type="scientific">Gigaspora margarita</name>
    <dbReference type="NCBI Taxonomy" id="4874"/>
    <lineage>
        <taxon>Eukaryota</taxon>
        <taxon>Fungi</taxon>
        <taxon>Fungi incertae sedis</taxon>
        <taxon>Mucoromycota</taxon>
        <taxon>Glomeromycotina</taxon>
        <taxon>Glomeromycetes</taxon>
        <taxon>Diversisporales</taxon>
        <taxon>Gigasporaceae</taxon>
        <taxon>Gigaspora</taxon>
    </lineage>
</organism>
<keyword evidence="2" id="KW-1185">Reference proteome</keyword>
<reference evidence="1 2" key="1">
    <citation type="submission" date="2021-06" db="EMBL/GenBank/DDBJ databases">
        <authorList>
            <person name="Kallberg Y."/>
            <person name="Tangrot J."/>
            <person name="Rosling A."/>
        </authorList>
    </citation>
    <scope>NUCLEOTIDE SEQUENCE [LARGE SCALE GENOMIC DNA]</scope>
    <source>
        <strain evidence="1 2">120-4 pot B 10/14</strain>
    </source>
</reference>
<dbReference type="Proteomes" id="UP000789901">
    <property type="component" value="Unassembled WGS sequence"/>
</dbReference>
<evidence type="ECO:0000313" key="2">
    <source>
        <dbReference type="Proteomes" id="UP000789901"/>
    </source>
</evidence>
<evidence type="ECO:0000313" key="1">
    <source>
        <dbReference type="EMBL" id="CAG8683956.1"/>
    </source>
</evidence>
<accession>A0ABN7UVD5</accession>
<comment type="caution">
    <text evidence="1">The sequence shown here is derived from an EMBL/GenBank/DDBJ whole genome shotgun (WGS) entry which is preliminary data.</text>
</comment>
<dbReference type="EMBL" id="CAJVQB010006432">
    <property type="protein sequence ID" value="CAG8683956.1"/>
    <property type="molecule type" value="Genomic_DNA"/>
</dbReference>
<gene>
    <name evidence="1" type="ORF">GMARGA_LOCUS11137</name>
</gene>
<sequence length="199" mass="22529">MLIQENVKKAQNKQKAYHDQKYQNKTYQIDVSSKLTLSFTGPYYIHGNGSYKLRTISASNNKPQKSEMVLRNESMETGMEIAEIRVMSTETSFINNQREHANLSLLEGSTTNPSTQAMEFYLNPAPEGTLAEKLDAIWSLEGTSQSATAYDKLQNRIRGNKGKEKNKENFQLLVDEAQKVRAQELSEFFNETFAGGAQE</sequence>